<keyword evidence="9" id="KW-1185">Reference proteome</keyword>
<organism evidence="8 9">
    <name type="scientific">Drosophila virilis</name>
    <name type="common">Fruit fly</name>
    <dbReference type="NCBI Taxonomy" id="7244"/>
    <lineage>
        <taxon>Eukaryota</taxon>
        <taxon>Metazoa</taxon>
        <taxon>Ecdysozoa</taxon>
        <taxon>Arthropoda</taxon>
        <taxon>Hexapoda</taxon>
        <taxon>Insecta</taxon>
        <taxon>Pterygota</taxon>
        <taxon>Neoptera</taxon>
        <taxon>Endopterygota</taxon>
        <taxon>Diptera</taxon>
        <taxon>Brachycera</taxon>
        <taxon>Muscomorpha</taxon>
        <taxon>Ephydroidea</taxon>
        <taxon>Drosophilidae</taxon>
        <taxon>Drosophila</taxon>
    </lineage>
</organism>
<dbReference type="Gene3D" id="2.170.140.10">
    <property type="entry name" value="Chitin binding domain"/>
    <property type="match status" value="1"/>
</dbReference>
<dbReference type="SUPFAM" id="SSF57625">
    <property type="entry name" value="Invertebrate chitin-binding proteins"/>
    <property type="match status" value="1"/>
</dbReference>
<dbReference type="HOGENOM" id="CLU_002833_3_1_1"/>
<dbReference type="Gene3D" id="3.10.50.10">
    <property type="match status" value="1"/>
</dbReference>
<proteinExistence type="inferred from homology"/>
<evidence type="ECO:0000256" key="5">
    <source>
        <dbReference type="SAM" id="SignalP"/>
    </source>
</evidence>
<evidence type="ECO:0000256" key="4">
    <source>
        <dbReference type="ARBA" id="ARBA00023157"/>
    </source>
</evidence>
<evidence type="ECO:0000259" key="7">
    <source>
        <dbReference type="PROSITE" id="PS51910"/>
    </source>
</evidence>
<dbReference type="OrthoDB" id="76388at2759"/>
<dbReference type="InterPro" id="IPR029070">
    <property type="entry name" value="Chitinase_insertion_sf"/>
</dbReference>
<dbReference type="PROSITE" id="PS50940">
    <property type="entry name" value="CHIT_BIND_II"/>
    <property type="match status" value="1"/>
</dbReference>
<feature type="domain" description="Chitin-binding type-2" evidence="6">
    <location>
        <begin position="384"/>
        <end position="438"/>
    </location>
</feature>
<keyword evidence="3 5" id="KW-0732">Signal</keyword>
<evidence type="ECO:0000313" key="9">
    <source>
        <dbReference type="Proteomes" id="UP000008792"/>
    </source>
</evidence>
<dbReference type="PANTHER" id="PTHR11177:SF317">
    <property type="entry name" value="CHITINASE 12-RELATED"/>
    <property type="match status" value="1"/>
</dbReference>
<reference evidence="8 9" key="1">
    <citation type="journal article" date="2007" name="Nature">
        <title>Evolution of genes and genomes on the Drosophila phylogeny.</title>
        <authorList>
            <consortium name="Drosophila 12 Genomes Consortium"/>
            <person name="Clark A.G."/>
            <person name="Eisen M.B."/>
            <person name="Smith D.R."/>
            <person name="Bergman C.M."/>
            <person name="Oliver B."/>
            <person name="Markow T.A."/>
            <person name="Kaufman T.C."/>
            <person name="Kellis M."/>
            <person name="Gelbart W."/>
            <person name="Iyer V.N."/>
            <person name="Pollard D.A."/>
            <person name="Sackton T.B."/>
            <person name="Larracuente A.M."/>
            <person name="Singh N.D."/>
            <person name="Abad J.P."/>
            <person name="Abt D.N."/>
            <person name="Adryan B."/>
            <person name="Aguade M."/>
            <person name="Akashi H."/>
            <person name="Anderson W.W."/>
            <person name="Aquadro C.F."/>
            <person name="Ardell D.H."/>
            <person name="Arguello R."/>
            <person name="Artieri C.G."/>
            <person name="Barbash D.A."/>
            <person name="Barker D."/>
            <person name="Barsanti P."/>
            <person name="Batterham P."/>
            <person name="Batzoglou S."/>
            <person name="Begun D."/>
            <person name="Bhutkar A."/>
            <person name="Blanco E."/>
            <person name="Bosak S.A."/>
            <person name="Bradley R.K."/>
            <person name="Brand A.D."/>
            <person name="Brent M.R."/>
            <person name="Brooks A.N."/>
            <person name="Brown R.H."/>
            <person name="Butlin R.K."/>
            <person name="Caggese C."/>
            <person name="Calvi B.R."/>
            <person name="Bernardo de Carvalho A."/>
            <person name="Caspi A."/>
            <person name="Castrezana S."/>
            <person name="Celniker S.E."/>
            <person name="Chang J.L."/>
            <person name="Chapple C."/>
            <person name="Chatterji S."/>
            <person name="Chinwalla A."/>
            <person name="Civetta A."/>
            <person name="Clifton S.W."/>
            <person name="Comeron J.M."/>
            <person name="Costello J.C."/>
            <person name="Coyne J.A."/>
            <person name="Daub J."/>
            <person name="David R.G."/>
            <person name="Delcher A.L."/>
            <person name="Delehaunty K."/>
            <person name="Do C.B."/>
            <person name="Ebling H."/>
            <person name="Edwards K."/>
            <person name="Eickbush T."/>
            <person name="Evans J.D."/>
            <person name="Filipski A."/>
            <person name="Findeiss S."/>
            <person name="Freyhult E."/>
            <person name="Fulton L."/>
            <person name="Fulton R."/>
            <person name="Garcia A.C."/>
            <person name="Gardiner A."/>
            <person name="Garfield D.A."/>
            <person name="Garvin B.E."/>
            <person name="Gibson G."/>
            <person name="Gilbert D."/>
            <person name="Gnerre S."/>
            <person name="Godfrey J."/>
            <person name="Good R."/>
            <person name="Gotea V."/>
            <person name="Gravely B."/>
            <person name="Greenberg A.J."/>
            <person name="Griffiths-Jones S."/>
            <person name="Gross S."/>
            <person name="Guigo R."/>
            <person name="Gustafson E.A."/>
            <person name="Haerty W."/>
            <person name="Hahn M.W."/>
            <person name="Halligan D.L."/>
            <person name="Halpern A.L."/>
            <person name="Halter G.M."/>
            <person name="Han M.V."/>
            <person name="Heger A."/>
            <person name="Hillier L."/>
            <person name="Hinrichs A.S."/>
            <person name="Holmes I."/>
            <person name="Hoskins R.A."/>
            <person name="Hubisz M.J."/>
            <person name="Hultmark D."/>
            <person name="Huntley M.A."/>
            <person name="Jaffe D.B."/>
            <person name="Jagadeeshan S."/>
            <person name="Jeck W.R."/>
            <person name="Johnson J."/>
            <person name="Jones C.D."/>
            <person name="Jordan W.C."/>
            <person name="Karpen G.H."/>
            <person name="Kataoka E."/>
            <person name="Keightley P.D."/>
            <person name="Kheradpour P."/>
            <person name="Kirkness E.F."/>
            <person name="Koerich L.B."/>
            <person name="Kristiansen K."/>
            <person name="Kudrna D."/>
            <person name="Kulathinal R.J."/>
            <person name="Kumar S."/>
            <person name="Kwok R."/>
            <person name="Lander E."/>
            <person name="Langley C.H."/>
            <person name="Lapoint R."/>
            <person name="Lazzaro B.P."/>
            <person name="Lee S.J."/>
            <person name="Levesque L."/>
            <person name="Li R."/>
            <person name="Lin C.F."/>
            <person name="Lin M.F."/>
            <person name="Lindblad-Toh K."/>
            <person name="Llopart A."/>
            <person name="Long M."/>
            <person name="Low L."/>
            <person name="Lozovsky E."/>
            <person name="Lu J."/>
            <person name="Luo M."/>
            <person name="Machado C.A."/>
            <person name="Makalowski W."/>
            <person name="Marzo M."/>
            <person name="Matsuda M."/>
            <person name="Matzkin L."/>
            <person name="McAllister B."/>
            <person name="McBride C.S."/>
            <person name="McKernan B."/>
            <person name="McKernan K."/>
            <person name="Mendez-Lago M."/>
            <person name="Minx P."/>
            <person name="Mollenhauer M.U."/>
            <person name="Montooth K."/>
            <person name="Mount S.M."/>
            <person name="Mu X."/>
            <person name="Myers E."/>
            <person name="Negre B."/>
            <person name="Newfeld S."/>
            <person name="Nielsen R."/>
            <person name="Noor M.A."/>
            <person name="O'Grady P."/>
            <person name="Pachter L."/>
            <person name="Papaceit M."/>
            <person name="Parisi M.J."/>
            <person name="Parisi M."/>
            <person name="Parts L."/>
            <person name="Pedersen J.S."/>
            <person name="Pesole G."/>
            <person name="Phillippy A.M."/>
            <person name="Ponting C.P."/>
            <person name="Pop M."/>
            <person name="Porcelli D."/>
            <person name="Powell J.R."/>
            <person name="Prohaska S."/>
            <person name="Pruitt K."/>
            <person name="Puig M."/>
            <person name="Quesneville H."/>
            <person name="Ram K.R."/>
            <person name="Rand D."/>
            <person name="Rasmussen M.D."/>
            <person name="Reed L.K."/>
            <person name="Reenan R."/>
            <person name="Reily A."/>
            <person name="Remington K.A."/>
            <person name="Rieger T.T."/>
            <person name="Ritchie M.G."/>
            <person name="Robin C."/>
            <person name="Rogers Y.H."/>
            <person name="Rohde C."/>
            <person name="Rozas J."/>
            <person name="Rubenfield M.J."/>
            <person name="Ruiz A."/>
            <person name="Russo S."/>
            <person name="Salzberg S.L."/>
            <person name="Sanchez-Gracia A."/>
            <person name="Saranga D.J."/>
            <person name="Sato H."/>
            <person name="Schaeffer S.W."/>
            <person name="Schatz M.C."/>
            <person name="Schlenke T."/>
            <person name="Schwartz R."/>
            <person name="Segarra C."/>
            <person name="Singh R.S."/>
            <person name="Sirot L."/>
            <person name="Sirota M."/>
            <person name="Sisneros N.B."/>
            <person name="Smith C.D."/>
            <person name="Smith T.F."/>
            <person name="Spieth J."/>
            <person name="Stage D.E."/>
            <person name="Stark A."/>
            <person name="Stephan W."/>
            <person name="Strausberg R.L."/>
            <person name="Strempel S."/>
            <person name="Sturgill D."/>
            <person name="Sutton G."/>
            <person name="Sutton G.G."/>
            <person name="Tao W."/>
            <person name="Teichmann S."/>
            <person name="Tobari Y.N."/>
            <person name="Tomimura Y."/>
            <person name="Tsolas J.M."/>
            <person name="Valente V.L."/>
            <person name="Venter E."/>
            <person name="Venter J.C."/>
            <person name="Vicario S."/>
            <person name="Vieira F.G."/>
            <person name="Vilella A.J."/>
            <person name="Villasante A."/>
            <person name="Walenz B."/>
            <person name="Wang J."/>
            <person name="Wasserman M."/>
            <person name="Watts T."/>
            <person name="Wilson D."/>
            <person name="Wilson R.K."/>
            <person name="Wing R.A."/>
            <person name="Wolfner M.F."/>
            <person name="Wong A."/>
            <person name="Wong G.K."/>
            <person name="Wu C.I."/>
            <person name="Wu G."/>
            <person name="Yamamoto D."/>
            <person name="Yang H.P."/>
            <person name="Yang S.P."/>
            <person name="Yorke J.A."/>
            <person name="Yoshida K."/>
            <person name="Zdobnov E."/>
            <person name="Zhang P."/>
            <person name="Zhang Y."/>
            <person name="Zimin A.V."/>
            <person name="Baldwin J."/>
            <person name="Abdouelleil A."/>
            <person name="Abdulkadir J."/>
            <person name="Abebe A."/>
            <person name="Abera B."/>
            <person name="Abreu J."/>
            <person name="Acer S.C."/>
            <person name="Aftuck L."/>
            <person name="Alexander A."/>
            <person name="An P."/>
            <person name="Anderson E."/>
            <person name="Anderson S."/>
            <person name="Arachi H."/>
            <person name="Azer M."/>
            <person name="Bachantsang P."/>
            <person name="Barry A."/>
            <person name="Bayul T."/>
            <person name="Berlin A."/>
            <person name="Bessette D."/>
            <person name="Bloom T."/>
            <person name="Blye J."/>
            <person name="Boguslavskiy L."/>
            <person name="Bonnet C."/>
            <person name="Boukhgalter B."/>
            <person name="Bourzgui I."/>
            <person name="Brown A."/>
            <person name="Cahill P."/>
            <person name="Channer S."/>
            <person name="Cheshatsang Y."/>
            <person name="Chuda L."/>
            <person name="Citroen M."/>
            <person name="Collymore A."/>
            <person name="Cooke P."/>
            <person name="Costello M."/>
            <person name="D'Aco K."/>
            <person name="Daza R."/>
            <person name="De Haan G."/>
            <person name="DeGray S."/>
            <person name="DeMaso C."/>
            <person name="Dhargay N."/>
            <person name="Dooley K."/>
            <person name="Dooley E."/>
            <person name="Doricent M."/>
            <person name="Dorje P."/>
            <person name="Dorjee K."/>
            <person name="Dupes A."/>
            <person name="Elong R."/>
            <person name="Falk J."/>
            <person name="Farina A."/>
            <person name="Faro S."/>
            <person name="Ferguson D."/>
            <person name="Fisher S."/>
            <person name="Foley C.D."/>
            <person name="Franke A."/>
            <person name="Friedrich D."/>
            <person name="Gadbois L."/>
            <person name="Gearin G."/>
            <person name="Gearin C.R."/>
            <person name="Giannoukos G."/>
            <person name="Goode T."/>
            <person name="Graham J."/>
            <person name="Grandbois E."/>
            <person name="Grewal S."/>
            <person name="Gyaltsen K."/>
            <person name="Hafez N."/>
            <person name="Hagos B."/>
            <person name="Hall J."/>
            <person name="Henson C."/>
            <person name="Hollinger A."/>
            <person name="Honan T."/>
            <person name="Huard M.D."/>
            <person name="Hughes L."/>
            <person name="Hurhula B."/>
            <person name="Husby M.E."/>
            <person name="Kamat A."/>
            <person name="Kanga B."/>
            <person name="Kashin S."/>
            <person name="Khazanovich D."/>
            <person name="Kisner P."/>
            <person name="Lance K."/>
            <person name="Lara M."/>
            <person name="Lee W."/>
            <person name="Lennon N."/>
            <person name="Letendre F."/>
            <person name="LeVine R."/>
            <person name="Lipovsky A."/>
            <person name="Liu X."/>
            <person name="Liu J."/>
            <person name="Liu S."/>
            <person name="Lokyitsang T."/>
            <person name="Lokyitsang Y."/>
            <person name="Lubonja R."/>
            <person name="Lui A."/>
            <person name="MacDonald P."/>
            <person name="Magnisalis V."/>
            <person name="Maru K."/>
            <person name="Matthews C."/>
            <person name="McCusker W."/>
            <person name="McDonough S."/>
            <person name="Mehta T."/>
            <person name="Meldrim J."/>
            <person name="Meneus L."/>
            <person name="Mihai O."/>
            <person name="Mihalev A."/>
            <person name="Mihova T."/>
            <person name="Mittelman R."/>
            <person name="Mlenga V."/>
            <person name="Montmayeur A."/>
            <person name="Mulrain L."/>
            <person name="Navidi A."/>
            <person name="Naylor J."/>
            <person name="Negash T."/>
            <person name="Nguyen T."/>
            <person name="Nguyen N."/>
            <person name="Nicol R."/>
            <person name="Norbu C."/>
            <person name="Norbu N."/>
            <person name="Novod N."/>
            <person name="O'Neill B."/>
            <person name="Osman S."/>
            <person name="Markiewicz E."/>
            <person name="Oyono O.L."/>
            <person name="Patti C."/>
            <person name="Phunkhang P."/>
            <person name="Pierre F."/>
            <person name="Priest M."/>
            <person name="Raghuraman S."/>
            <person name="Rege F."/>
            <person name="Reyes R."/>
            <person name="Rise C."/>
            <person name="Rogov P."/>
            <person name="Ross K."/>
            <person name="Ryan E."/>
            <person name="Settipalli S."/>
            <person name="Shea T."/>
            <person name="Sherpa N."/>
            <person name="Shi L."/>
            <person name="Shih D."/>
            <person name="Sparrow T."/>
            <person name="Spaulding J."/>
            <person name="Stalker J."/>
            <person name="Stange-Thomann N."/>
            <person name="Stavropoulos S."/>
            <person name="Stone C."/>
            <person name="Strader C."/>
            <person name="Tesfaye S."/>
            <person name="Thomson T."/>
            <person name="Thoulutsang Y."/>
            <person name="Thoulutsang D."/>
            <person name="Topham K."/>
            <person name="Topping I."/>
            <person name="Tsamla T."/>
            <person name="Vassiliev H."/>
            <person name="Vo A."/>
            <person name="Wangchuk T."/>
            <person name="Wangdi T."/>
            <person name="Weiand M."/>
            <person name="Wilkinson J."/>
            <person name="Wilson A."/>
            <person name="Yadav S."/>
            <person name="Young G."/>
            <person name="Yu Q."/>
            <person name="Zembek L."/>
            <person name="Zhong D."/>
            <person name="Zimmer A."/>
            <person name="Zwirko Z."/>
            <person name="Jaffe D.B."/>
            <person name="Alvarez P."/>
            <person name="Brockman W."/>
            <person name="Butler J."/>
            <person name="Chin C."/>
            <person name="Gnerre S."/>
            <person name="Grabherr M."/>
            <person name="Kleber M."/>
            <person name="Mauceli E."/>
            <person name="MacCallum I."/>
        </authorList>
    </citation>
    <scope>NUCLEOTIDE SEQUENCE [LARGE SCALE GENOMIC DNA]</scope>
    <source>
        <strain evidence="9">Tucson 15010-1051.87</strain>
    </source>
</reference>
<dbReference type="GO" id="GO:0008061">
    <property type="term" value="F:chitin binding"/>
    <property type="evidence" value="ECO:0007669"/>
    <property type="project" value="UniProtKB-KW"/>
</dbReference>
<dbReference type="InterPro" id="IPR036508">
    <property type="entry name" value="Chitin-bd_dom_sf"/>
</dbReference>
<dbReference type="Gene3D" id="3.20.20.80">
    <property type="entry name" value="Glycosidases"/>
    <property type="match status" value="1"/>
</dbReference>
<feature type="domain" description="GH18" evidence="7">
    <location>
        <begin position="24"/>
        <end position="373"/>
    </location>
</feature>
<accession>B4LNH3</accession>
<feature type="chain" id="PRO_5006457324" evidence="5">
    <location>
        <begin position="20"/>
        <end position="462"/>
    </location>
</feature>
<dbReference type="GO" id="GO:0005975">
    <property type="term" value="P:carbohydrate metabolic process"/>
    <property type="evidence" value="ECO:0007669"/>
    <property type="project" value="InterPro"/>
</dbReference>
<dbReference type="SUPFAM" id="SSF51445">
    <property type="entry name" value="(Trans)glycosidases"/>
    <property type="match status" value="1"/>
</dbReference>
<evidence type="ECO:0000256" key="2">
    <source>
        <dbReference type="ARBA" id="ARBA00022669"/>
    </source>
</evidence>
<evidence type="ECO:0000256" key="3">
    <source>
        <dbReference type="ARBA" id="ARBA00022729"/>
    </source>
</evidence>
<evidence type="ECO:0000259" key="6">
    <source>
        <dbReference type="PROSITE" id="PS50940"/>
    </source>
</evidence>
<dbReference type="SUPFAM" id="SSF54556">
    <property type="entry name" value="Chitinase insertion domain"/>
    <property type="match status" value="1"/>
</dbReference>
<dbReference type="KEGG" id="dvi:6625966"/>
<dbReference type="FunFam" id="3.10.50.10:FF:000001">
    <property type="entry name" value="Chitinase 3-like 1"/>
    <property type="match status" value="1"/>
</dbReference>
<evidence type="ECO:0000313" key="8">
    <source>
        <dbReference type="EMBL" id="EDW62153.2"/>
    </source>
</evidence>
<dbReference type="InParanoid" id="B4LNH3"/>
<dbReference type="GO" id="GO:0006032">
    <property type="term" value="P:chitin catabolic process"/>
    <property type="evidence" value="ECO:0007669"/>
    <property type="project" value="TreeGrafter"/>
</dbReference>
<dbReference type="SMART" id="SM00636">
    <property type="entry name" value="Glyco_18"/>
    <property type="match status" value="1"/>
</dbReference>
<protein>
    <submittedName>
        <fullName evidence="8">Uncharacterized protein</fullName>
    </submittedName>
</protein>
<dbReference type="PROSITE" id="PS51910">
    <property type="entry name" value="GH18_2"/>
    <property type="match status" value="1"/>
</dbReference>
<dbReference type="InterPro" id="IPR002557">
    <property type="entry name" value="Chitin-bd_dom"/>
</dbReference>
<dbReference type="Proteomes" id="UP000008792">
    <property type="component" value="Unassembled WGS sequence"/>
</dbReference>
<dbReference type="PANTHER" id="PTHR11177">
    <property type="entry name" value="CHITINASE"/>
    <property type="match status" value="1"/>
</dbReference>
<dbReference type="SMR" id="B4LNH3"/>
<dbReference type="FunCoup" id="B4LNH3">
    <property type="interactions" value="55"/>
</dbReference>
<dbReference type="Pfam" id="PF01607">
    <property type="entry name" value="CBM_14"/>
    <property type="match status" value="1"/>
</dbReference>
<dbReference type="InterPro" id="IPR001223">
    <property type="entry name" value="Glyco_hydro18_cat"/>
</dbReference>
<dbReference type="EMBL" id="CH940648">
    <property type="protein sequence ID" value="EDW62153.2"/>
    <property type="molecule type" value="Genomic_DNA"/>
</dbReference>
<sequence length="462" mass="52929">MKVSFVVFLIVDSLLSTFASDTKYSIFCHWNTEAYERKDTSYFYSWSIDERLCTHLVFGSVASLDPKGSGALKIINRKFVDNRNEIFNIRRHNYKLLISVGGMKDDAKMFSKMAASMAKRDQFYKSLLKFLSQWKCSGVLLDWEYPSPEDRDNFVKLLKELKIVLQDRNFVLLVSVSARMDDATLRSYDIPRIARHADFIILNIHDNEDPYGPKVEYNSPLYGNGSRSVERGVRYWVEQSKISEKLILGIPLFGRTFTLEDASKTAVGAPSKGPGRQHVHSSRAGFMTFGEFCIQTARWEIKYDKQAQVPYAYMDDQWITFENGRSISAKMHLAMKQELGGAMVWSIDADDFHGTCGETYGLLKVVVSFMGSPNILTTRAPITDGFCPKDGLFRNKWNCQAYYECRNGRRTDYECSEVEFFDEKLGQCKPSEEVKCNQDFVDWSPGENGYSSENLPLNLRVV</sequence>
<keyword evidence="2" id="KW-0147">Chitin-binding</keyword>
<gene>
    <name evidence="8" type="primary">Dvir\GJ19911</name>
    <name evidence="8" type="ORF">Dvir_GJ19911</name>
</gene>
<dbReference type="InterPro" id="IPR011583">
    <property type="entry name" value="Chitinase_II/V-like_cat"/>
</dbReference>
<dbReference type="Pfam" id="PF00704">
    <property type="entry name" value="Glyco_hydro_18"/>
    <property type="match status" value="1"/>
</dbReference>
<dbReference type="InterPro" id="IPR017853">
    <property type="entry name" value="GH"/>
</dbReference>
<feature type="signal peptide" evidence="5">
    <location>
        <begin position="1"/>
        <end position="19"/>
    </location>
</feature>
<dbReference type="GO" id="GO:0005576">
    <property type="term" value="C:extracellular region"/>
    <property type="evidence" value="ECO:0007669"/>
    <property type="project" value="InterPro"/>
</dbReference>
<evidence type="ECO:0000256" key="1">
    <source>
        <dbReference type="ARBA" id="ARBA00009121"/>
    </source>
</evidence>
<keyword evidence="4" id="KW-1015">Disulfide bond</keyword>
<dbReference type="eggNOG" id="KOG2806">
    <property type="taxonomic scope" value="Eukaryota"/>
</dbReference>
<dbReference type="InterPro" id="IPR050314">
    <property type="entry name" value="Glycosyl_Hydrlase_18"/>
</dbReference>
<dbReference type="STRING" id="7244.B4LNH3"/>
<dbReference type="SMART" id="SM00494">
    <property type="entry name" value="ChtBD2"/>
    <property type="match status" value="1"/>
</dbReference>
<comment type="similarity">
    <text evidence="1">Belongs to the glycosyl hydrolase 18 family. Chitinase class II subfamily.</text>
</comment>
<dbReference type="AlphaFoldDB" id="B4LNH3"/>
<dbReference type="GO" id="GO:0004568">
    <property type="term" value="F:chitinase activity"/>
    <property type="evidence" value="ECO:0007669"/>
    <property type="project" value="TreeGrafter"/>
</dbReference>
<name>B4LNH3_DROVI</name>